<dbReference type="GO" id="GO:0006397">
    <property type="term" value="P:mRNA processing"/>
    <property type="evidence" value="ECO:0007669"/>
    <property type="project" value="UniProtKB-KW"/>
</dbReference>
<gene>
    <name evidence="9" type="ORF">SAY87_025377</name>
</gene>
<feature type="compositionally biased region" description="Basic and acidic residues" evidence="7">
    <location>
        <begin position="322"/>
        <end position="395"/>
    </location>
</feature>
<dbReference type="InterPro" id="IPR013170">
    <property type="entry name" value="mRNA_splic_Cwf21_dom"/>
</dbReference>
<evidence type="ECO:0000256" key="7">
    <source>
        <dbReference type="SAM" id="MobiDB-lite"/>
    </source>
</evidence>
<proteinExistence type="inferred from homology"/>
<dbReference type="PANTHER" id="PTHR36562:SF5">
    <property type="entry name" value="SERINE_ARGININE REPETITIVE MATRIX 2"/>
    <property type="match status" value="1"/>
</dbReference>
<feature type="compositionally biased region" description="Basic and acidic residues" evidence="7">
    <location>
        <begin position="554"/>
        <end position="565"/>
    </location>
</feature>
<comment type="similarity">
    <text evidence="2">Belongs to the CWC21 family.</text>
</comment>
<keyword evidence="10" id="KW-1185">Reference proteome</keyword>
<dbReference type="Gene3D" id="6.10.140.420">
    <property type="match status" value="1"/>
</dbReference>
<comment type="subcellular location">
    <subcellularLocation>
        <location evidence="1">Nucleus</location>
    </subcellularLocation>
</comment>
<evidence type="ECO:0000313" key="9">
    <source>
        <dbReference type="EMBL" id="KAK4741789.1"/>
    </source>
</evidence>
<feature type="compositionally biased region" description="Basic and acidic residues" evidence="7">
    <location>
        <begin position="157"/>
        <end position="202"/>
    </location>
</feature>
<feature type="compositionally biased region" description="Basic and acidic residues" evidence="7">
    <location>
        <begin position="738"/>
        <end position="761"/>
    </location>
</feature>
<feature type="region of interest" description="Disordered" evidence="7">
    <location>
        <begin position="703"/>
        <end position="761"/>
    </location>
</feature>
<feature type="compositionally biased region" description="Acidic residues" evidence="7">
    <location>
        <begin position="311"/>
        <end position="321"/>
    </location>
</feature>
<feature type="compositionally biased region" description="Basic and acidic residues" evidence="7">
    <location>
        <begin position="641"/>
        <end position="690"/>
    </location>
</feature>
<feature type="region of interest" description="Disordered" evidence="7">
    <location>
        <begin position="152"/>
        <end position="690"/>
    </location>
</feature>
<feature type="compositionally biased region" description="Polar residues" evidence="7">
    <location>
        <begin position="570"/>
        <end position="581"/>
    </location>
</feature>
<evidence type="ECO:0000256" key="3">
    <source>
        <dbReference type="ARBA" id="ARBA00022664"/>
    </source>
</evidence>
<name>A0AAN7JFQ9_9MYRT</name>
<evidence type="ECO:0000256" key="4">
    <source>
        <dbReference type="ARBA" id="ARBA00022728"/>
    </source>
</evidence>
<feature type="compositionally biased region" description="Polar residues" evidence="7">
    <location>
        <begin position="476"/>
        <end position="489"/>
    </location>
</feature>
<dbReference type="CDD" id="cd21373">
    <property type="entry name" value="cwf21_SRRM2-like"/>
    <property type="match status" value="1"/>
</dbReference>
<dbReference type="InterPro" id="IPR051372">
    <property type="entry name" value="CWC21"/>
</dbReference>
<evidence type="ECO:0000256" key="5">
    <source>
        <dbReference type="ARBA" id="ARBA00023187"/>
    </source>
</evidence>
<evidence type="ECO:0000256" key="2">
    <source>
        <dbReference type="ARBA" id="ARBA00005954"/>
    </source>
</evidence>
<organism evidence="9 10">
    <name type="scientific">Trapa incisa</name>
    <dbReference type="NCBI Taxonomy" id="236973"/>
    <lineage>
        <taxon>Eukaryota</taxon>
        <taxon>Viridiplantae</taxon>
        <taxon>Streptophyta</taxon>
        <taxon>Embryophyta</taxon>
        <taxon>Tracheophyta</taxon>
        <taxon>Spermatophyta</taxon>
        <taxon>Magnoliopsida</taxon>
        <taxon>eudicotyledons</taxon>
        <taxon>Gunneridae</taxon>
        <taxon>Pentapetalae</taxon>
        <taxon>rosids</taxon>
        <taxon>malvids</taxon>
        <taxon>Myrtales</taxon>
        <taxon>Lythraceae</taxon>
        <taxon>Trapa</taxon>
    </lineage>
</organism>
<dbReference type="Proteomes" id="UP001345219">
    <property type="component" value="Chromosome 19"/>
</dbReference>
<keyword evidence="4" id="KW-0747">Spliceosome</keyword>
<feature type="compositionally biased region" description="Low complexity" evidence="7">
    <location>
        <begin position="494"/>
        <end position="521"/>
    </location>
</feature>
<sequence>MYNGIGLQTPRGSGTNGYIQTNKFFVKPKTGRVTENTKGFEGDQGTAGVSKKPNKDILEHDRKRQIELRLVVLEDKLTDQGYSEAEIAEKLAEARKTLEGVSASEAGGHGAITVADKRVSDTQTHQIAARKEKQMETFRAALGIGLTKEIAEEIEEEPKRDHKSGQHDKREHAFLDREYSRKKQDEEKLKHRKDDEKKDSNKNVKSRKKDGKMGRNDDYYSDSESSGHQKKKNQGKCRKTSRRSLSESSSDTETGEMKHGKSKKHKSRKYEFEDSDSDASSDLSGKVHSKRKGEKYRKSKKRSQVRKYDSDESDSSDDSDVIADHQPRKDADRHRESHKSYDSDGHQYGRNSHEQSSRKDKQIRIGRHHDSGDESYGERQLERLNDFSKGQRDEQNLVLNAGLNDRGKGSDSRLEKGRRYGMDRDSIDKSIKQRKAGVEKQPKKQDDHYIDSGSDSDGKSHKHRRHDSSDSNSDSGYNQGNDVKSTRTGKSVERALVSSASSSSSDDSRYLGSHSDSSDSSDGGRHGKTGGGSKLGSITGVTEEGRQRSRPRRKDHESDALKKLGDSYPSKDSSVKQNQRNEASRDYGHDEQKGDYPSVRRYGARKDDDHNSSGRHYKREDGRSGRWGEGEDYPSSCRYGGRQDDDNRQYEREDGRSGRWGEVDKDYEKHRGDRRHERSEEMCEGRRSVREDGYYVRQVKDCGDEQVASRKRSARGEEDCSYRGPNSDSRVNSHKRSRYDDSNGSGERRSGRDFHDSREKH</sequence>
<evidence type="ECO:0000259" key="8">
    <source>
        <dbReference type="Pfam" id="PF08312"/>
    </source>
</evidence>
<comment type="caution">
    <text evidence="9">The sequence shown here is derived from an EMBL/GenBank/DDBJ whole genome shotgun (WGS) entry which is preliminary data.</text>
</comment>
<evidence type="ECO:0000256" key="6">
    <source>
        <dbReference type="ARBA" id="ARBA00023242"/>
    </source>
</evidence>
<dbReference type="EMBL" id="JAXIOK010000024">
    <property type="protein sequence ID" value="KAK4741789.1"/>
    <property type="molecule type" value="Genomic_DNA"/>
</dbReference>
<feature type="region of interest" description="Disordered" evidence="7">
    <location>
        <begin position="36"/>
        <end position="55"/>
    </location>
</feature>
<accession>A0AAN7JFQ9</accession>
<feature type="compositionally biased region" description="Basic and acidic residues" evidence="7">
    <location>
        <begin position="582"/>
        <end position="594"/>
    </location>
</feature>
<protein>
    <recommendedName>
        <fullName evidence="8">CWF21 domain-containing protein</fullName>
    </recommendedName>
</protein>
<reference evidence="9 10" key="1">
    <citation type="journal article" date="2023" name="Hortic Res">
        <title>Pangenome of water caltrop reveals structural variations and asymmetric subgenome divergence after allopolyploidization.</title>
        <authorList>
            <person name="Zhang X."/>
            <person name="Chen Y."/>
            <person name="Wang L."/>
            <person name="Yuan Y."/>
            <person name="Fang M."/>
            <person name="Shi L."/>
            <person name="Lu R."/>
            <person name="Comes H.P."/>
            <person name="Ma Y."/>
            <person name="Chen Y."/>
            <person name="Huang G."/>
            <person name="Zhou Y."/>
            <person name="Zheng Z."/>
            <person name="Qiu Y."/>
        </authorList>
    </citation>
    <scope>NUCLEOTIDE SEQUENCE [LARGE SCALE GENOMIC DNA]</scope>
    <source>
        <tissue evidence="9">Roots</tissue>
    </source>
</reference>
<evidence type="ECO:0000256" key="1">
    <source>
        <dbReference type="ARBA" id="ARBA00004123"/>
    </source>
</evidence>
<feature type="compositionally biased region" description="Basic and acidic residues" evidence="7">
    <location>
        <begin position="405"/>
        <end position="450"/>
    </location>
</feature>
<evidence type="ECO:0000313" key="10">
    <source>
        <dbReference type="Proteomes" id="UP001345219"/>
    </source>
</evidence>
<dbReference type="GO" id="GO:0008380">
    <property type="term" value="P:RNA splicing"/>
    <property type="evidence" value="ECO:0007669"/>
    <property type="project" value="UniProtKB-KW"/>
</dbReference>
<feature type="domain" description="CWF21" evidence="8">
    <location>
        <begin position="58"/>
        <end position="99"/>
    </location>
</feature>
<dbReference type="AlphaFoldDB" id="A0AAN7JFQ9"/>
<dbReference type="PANTHER" id="PTHR36562">
    <property type="entry name" value="SERINE/ARGININE REPETITIVE MATRIX 2"/>
    <property type="match status" value="1"/>
</dbReference>
<feature type="compositionally biased region" description="Basic residues" evidence="7">
    <location>
        <begin position="287"/>
        <end position="305"/>
    </location>
</feature>
<keyword evidence="3" id="KW-0507">mRNA processing</keyword>
<keyword evidence="6" id="KW-0539">Nucleus</keyword>
<feature type="compositionally biased region" description="Basic residues" evidence="7">
    <location>
        <begin position="228"/>
        <end position="242"/>
    </location>
</feature>
<dbReference type="GO" id="GO:0005681">
    <property type="term" value="C:spliceosomal complex"/>
    <property type="evidence" value="ECO:0007669"/>
    <property type="project" value="UniProtKB-KW"/>
</dbReference>
<dbReference type="Pfam" id="PF08312">
    <property type="entry name" value="cwf21"/>
    <property type="match status" value="1"/>
</dbReference>
<feature type="compositionally biased region" description="Basic and acidic residues" evidence="7">
    <location>
        <begin position="604"/>
        <end position="629"/>
    </location>
</feature>
<keyword evidence="5" id="KW-0508">mRNA splicing</keyword>